<organism evidence="4 5">
    <name type="scientific">Sinanodonta woodiana</name>
    <name type="common">Chinese pond mussel</name>
    <name type="synonym">Anodonta woodiana</name>
    <dbReference type="NCBI Taxonomy" id="1069815"/>
    <lineage>
        <taxon>Eukaryota</taxon>
        <taxon>Metazoa</taxon>
        <taxon>Spiralia</taxon>
        <taxon>Lophotrochozoa</taxon>
        <taxon>Mollusca</taxon>
        <taxon>Bivalvia</taxon>
        <taxon>Autobranchia</taxon>
        <taxon>Heteroconchia</taxon>
        <taxon>Palaeoheterodonta</taxon>
        <taxon>Unionida</taxon>
        <taxon>Unionoidea</taxon>
        <taxon>Unionidae</taxon>
        <taxon>Unioninae</taxon>
        <taxon>Sinanodonta</taxon>
    </lineage>
</organism>
<dbReference type="PROSITE" id="PS50835">
    <property type="entry name" value="IG_LIKE"/>
    <property type="match status" value="1"/>
</dbReference>
<sequence length="561" mass="59553">MYFTLAVNGGWSTWSQWNICSLTCGGGQHYRVRVCNNPTPANGGAFCIGPNNETQTCNDKPCPVDGKWSEWGLWSVCTATCGSSAIRLRARTCTDHATSSGGTNCNGTASDRESCHLSACPVDGNWADWGNWYSCTATCGSSVTRSRSRTCTNPAPSAGGVNCTGMESDLESCHLNACPVDGNWSDWGHWSTCTATCGSWITRYRSRTCTNPAPSIGGANCMGTASYSESCNLGACPVDGNWSEWGNWSECSATCGSSVTRRRSRTCTNPAPSIGGTNCRGTSTELDHCILGACTVDGNWSDWGLWSACTATCGSSVTRSRYRTCTNPAPSLGGTNCMGTASDVGSCNVYACPVDGNWSDWGHWSACTATCGSFVTRSRYRTCTNPAPSFNGAACLGTATEEAGCYPGTCPVDGQWSFWTTWSACSETCGAGVSSRHRSCDNPRPSSNGKDCIGQSNEMLHCPGLSGPQIVRNGDIFTKPLGSRFVIDCLVLGSTPPEQVPKVIWTAPQTFGHPPLKNVVELRNGSIIIDGLTLENIGTYSCSFNNHCGTHVSANFWVNIQ</sequence>
<evidence type="ECO:0000313" key="4">
    <source>
        <dbReference type="EMBL" id="KAL3886635.1"/>
    </source>
</evidence>
<keyword evidence="1" id="KW-0677">Repeat</keyword>
<dbReference type="FunFam" id="2.20.100.10:FF:000001">
    <property type="entry name" value="semaphorin-5A isoform X1"/>
    <property type="match status" value="3"/>
</dbReference>
<dbReference type="SUPFAM" id="SSF48726">
    <property type="entry name" value="Immunoglobulin"/>
    <property type="match status" value="1"/>
</dbReference>
<dbReference type="InterPro" id="IPR000884">
    <property type="entry name" value="TSP1_rpt"/>
</dbReference>
<accession>A0ABD3XLR9</accession>
<evidence type="ECO:0000256" key="1">
    <source>
        <dbReference type="ARBA" id="ARBA00022737"/>
    </source>
</evidence>
<dbReference type="InterPro" id="IPR036383">
    <property type="entry name" value="TSP1_rpt_sf"/>
</dbReference>
<dbReference type="InterPro" id="IPR013783">
    <property type="entry name" value="Ig-like_fold"/>
</dbReference>
<dbReference type="Pfam" id="PF00090">
    <property type="entry name" value="TSP_1"/>
    <property type="match status" value="8"/>
</dbReference>
<dbReference type="EMBL" id="JBJQND010000002">
    <property type="protein sequence ID" value="KAL3886635.1"/>
    <property type="molecule type" value="Genomic_DNA"/>
</dbReference>
<dbReference type="Gene3D" id="2.60.40.10">
    <property type="entry name" value="Immunoglobulins"/>
    <property type="match status" value="1"/>
</dbReference>
<dbReference type="PANTHER" id="PTHR22906">
    <property type="entry name" value="PROPERDIN"/>
    <property type="match status" value="1"/>
</dbReference>
<dbReference type="Proteomes" id="UP001634394">
    <property type="component" value="Unassembled WGS sequence"/>
</dbReference>
<reference evidence="4 5" key="1">
    <citation type="submission" date="2024-11" db="EMBL/GenBank/DDBJ databases">
        <title>Chromosome-level genome assembly of the freshwater bivalve Anodonta woodiana.</title>
        <authorList>
            <person name="Chen X."/>
        </authorList>
    </citation>
    <scope>NUCLEOTIDE SEQUENCE [LARGE SCALE GENOMIC DNA]</scope>
    <source>
        <strain evidence="4">MN2024</strain>
        <tissue evidence="4">Gills</tissue>
    </source>
</reference>
<dbReference type="InterPro" id="IPR007110">
    <property type="entry name" value="Ig-like_dom"/>
</dbReference>
<dbReference type="PRINTS" id="PR01705">
    <property type="entry name" value="TSP1REPEAT"/>
</dbReference>
<keyword evidence="2" id="KW-1015">Disulfide bond</keyword>
<dbReference type="SMART" id="SM00209">
    <property type="entry name" value="TSP1"/>
    <property type="match status" value="8"/>
</dbReference>
<feature type="domain" description="Ig-like" evidence="3">
    <location>
        <begin position="468"/>
        <end position="553"/>
    </location>
</feature>
<evidence type="ECO:0000313" key="5">
    <source>
        <dbReference type="Proteomes" id="UP001634394"/>
    </source>
</evidence>
<proteinExistence type="predicted"/>
<dbReference type="InterPro" id="IPR036179">
    <property type="entry name" value="Ig-like_dom_sf"/>
</dbReference>
<name>A0ABD3XLR9_SINWO</name>
<comment type="caution">
    <text evidence="4">The sequence shown here is derived from an EMBL/GenBank/DDBJ whole genome shotgun (WGS) entry which is preliminary data.</text>
</comment>
<dbReference type="FunFam" id="2.20.100.10:FF:000002">
    <property type="entry name" value="Unc-5 netrin receptor C"/>
    <property type="match status" value="3"/>
</dbReference>
<dbReference type="InterPro" id="IPR052065">
    <property type="entry name" value="Compl_asym_regulator"/>
</dbReference>
<dbReference type="Gene3D" id="2.20.100.10">
    <property type="entry name" value="Thrombospondin type-1 (TSP1) repeat"/>
    <property type="match status" value="8"/>
</dbReference>
<keyword evidence="5" id="KW-1185">Reference proteome</keyword>
<protein>
    <recommendedName>
        <fullName evidence="3">Ig-like domain-containing protein</fullName>
    </recommendedName>
</protein>
<dbReference type="PROSITE" id="PS50092">
    <property type="entry name" value="TSP1"/>
    <property type="match status" value="8"/>
</dbReference>
<dbReference type="AlphaFoldDB" id="A0ABD3XLR9"/>
<evidence type="ECO:0000259" key="3">
    <source>
        <dbReference type="PROSITE" id="PS50835"/>
    </source>
</evidence>
<evidence type="ECO:0000256" key="2">
    <source>
        <dbReference type="ARBA" id="ARBA00023157"/>
    </source>
</evidence>
<dbReference type="FunFam" id="2.20.100.10:FF:000007">
    <property type="entry name" value="Thrombospondin 1"/>
    <property type="match status" value="2"/>
</dbReference>
<gene>
    <name evidence="4" type="ORF">ACJMK2_026616</name>
</gene>
<dbReference type="SUPFAM" id="SSF82895">
    <property type="entry name" value="TSP-1 type 1 repeat"/>
    <property type="match status" value="8"/>
</dbReference>